<keyword evidence="1" id="KW-0694">RNA-binding</keyword>
<keyword evidence="2" id="KW-1133">Transmembrane helix</keyword>
<feature type="transmembrane region" description="Helical" evidence="2">
    <location>
        <begin position="230"/>
        <end position="255"/>
    </location>
</feature>
<feature type="non-terminal residue" evidence="4">
    <location>
        <position position="1"/>
    </location>
</feature>
<evidence type="ECO:0000256" key="2">
    <source>
        <dbReference type="SAM" id="Phobius"/>
    </source>
</evidence>
<evidence type="ECO:0000259" key="3">
    <source>
        <dbReference type="Pfam" id="PF05183"/>
    </source>
</evidence>
<sequence length="264" mass="29461">VFKDGGKEAKEKNPTCSPVKCYFVRTESTASIDEKKPYRLFKKSIYAARCVFMHVHTVPNMAKYMARFSLILSKTIKLEVDLSSVKIEFIEDQACMNEIGNIVYNEDGEALIHTDGTGFISEDLALECPRRKCKGSCSSFELELQRFLYQTELKGKSSELPKSKSHVLEPVRASDAATLLLFTSSHVDKIQFSNTMRLSISSSLTAVAYPISSILQWLCCEGDLSYQQKGSLALSLGCGLGTLFTTYLSIPLGAFRSVLRFRIL</sequence>
<comment type="caution">
    <text evidence="4">The sequence shown here is derived from an EMBL/GenBank/DDBJ whole genome shotgun (WGS) entry which is preliminary data.</text>
</comment>
<comment type="function">
    <text evidence="1">Probably involved in the RNA silencing pathway and required for the generation of small interfering RNAs (siRNAs).</text>
</comment>
<gene>
    <name evidence="4" type="ORF">GIB67_023251</name>
</gene>
<dbReference type="EC" id="2.7.7.48" evidence="1"/>
<keyword evidence="5" id="KW-1185">Reference proteome</keyword>
<keyword evidence="2" id="KW-0812">Transmembrane</keyword>
<dbReference type="EMBL" id="JACGCM010002241">
    <property type="protein sequence ID" value="KAF6142769.1"/>
    <property type="molecule type" value="Genomic_DNA"/>
</dbReference>
<comment type="catalytic activity">
    <reaction evidence="1">
        <text>RNA(n) + a ribonucleoside 5'-triphosphate = RNA(n+1) + diphosphate</text>
        <dbReference type="Rhea" id="RHEA:21248"/>
        <dbReference type="Rhea" id="RHEA-COMP:14527"/>
        <dbReference type="Rhea" id="RHEA-COMP:17342"/>
        <dbReference type="ChEBI" id="CHEBI:33019"/>
        <dbReference type="ChEBI" id="CHEBI:61557"/>
        <dbReference type="ChEBI" id="CHEBI:140395"/>
        <dbReference type="EC" id="2.7.7.48"/>
    </reaction>
</comment>
<keyword evidence="1" id="KW-0548">Nucleotidyltransferase</keyword>
<organism evidence="4 5">
    <name type="scientific">Kingdonia uniflora</name>
    <dbReference type="NCBI Taxonomy" id="39325"/>
    <lineage>
        <taxon>Eukaryota</taxon>
        <taxon>Viridiplantae</taxon>
        <taxon>Streptophyta</taxon>
        <taxon>Embryophyta</taxon>
        <taxon>Tracheophyta</taxon>
        <taxon>Spermatophyta</taxon>
        <taxon>Magnoliopsida</taxon>
        <taxon>Ranunculales</taxon>
        <taxon>Circaeasteraceae</taxon>
        <taxon>Kingdonia</taxon>
    </lineage>
</organism>
<proteinExistence type="inferred from homology"/>
<reference evidence="4 5" key="1">
    <citation type="journal article" date="2020" name="IScience">
        <title>Genome Sequencing of the Endangered Kingdonia uniflora (Circaeasteraceae, Ranunculales) Reveals Potential Mechanisms of Evolutionary Specialization.</title>
        <authorList>
            <person name="Sun Y."/>
            <person name="Deng T."/>
            <person name="Zhang A."/>
            <person name="Moore M.J."/>
            <person name="Landis J.B."/>
            <person name="Lin N."/>
            <person name="Zhang H."/>
            <person name="Zhang X."/>
            <person name="Huang J."/>
            <person name="Zhang X."/>
            <person name="Sun H."/>
            <person name="Wang H."/>
        </authorList>
    </citation>
    <scope>NUCLEOTIDE SEQUENCE [LARGE SCALE GENOMIC DNA]</scope>
    <source>
        <strain evidence="4">TB1705</strain>
        <tissue evidence="4">Leaf</tissue>
    </source>
</reference>
<dbReference type="GO" id="GO:0003723">
    <property type="term" value="F:RNA binding"/>
    <property type="evidence" value="ECO:0007669"/>
    <property type="project" value="UniProtKB-KW"/>
</dbReference>
<dbReference type="GO" id="GO:0003968">
    <property type="term" value="F:RNA-directed RNA polymerase activity"/>
    <property type="evidence" value="ECO:0007669"/>
    <property type="project" value="UniProtKB-KW"/>
</dbReference>
<dbReference type="GO" id="GO:0031380">
    <property type="term" value="C:nuclear RNA-directed RNA polymerase complex"/>
    <property type="evidence" value="ECO:0007669"/>
    <property type="project" value="TreeGrafter"/>
</dbReference>
<comment type="similarity">
    <text evidence="1">Belongs to the RdRP family.</text>
</comment>
<dbReference type="OrthoDB" id="821502at2759"/>
<dbReference type="Proteomes" id="UP000541444">
    <property type="component" value="Unassembled WGS sequence"/>
</dbReference>
<feature type="transmembrane region" description="Helical" evidence="2">
    <location>
        <begin position="198"/>
        <end position="218"/>
    </location>
</feature>
<dbReference type="GO" id="GO:0030422">
    <property type="term" value="P:siRNA processing"/>
    <property type="evidence" value="ECO:0007669"/>
    <property type="project" value="TreeGrafter"/>
</dbReference>
<dbReference type="AlphaFoldDB" id="A0A7J7LJN1"/>
<accession>A0A7J7LJN1</accession>
<protein>
    <recommendedName>
        <fullName evidence="1">RNA-dependent RNA polymerase</fullName>
        <ecNumber evidence="1">2.7.7.48</ecNumber>
    </recommendedName>
</protein>
<evidence type="ECO:0000313" key="5">
    <source>
        <dbReference type="Proteomes" id="UP000541444"/>
    </source>
</evidence>
<keyword evidence="1" id="KW-0808">Transferase</keyword>
<keyword evidence="1" id="KW-0696">RNA-directed RNA polymerase</keyword>
<dbReference type="PANTHER" id="PTHR23079:SF55">
    <property type="entry name" value="RNA-DIRECTED RNA POLYMERASE"/>
    <property type="match status" value="1"/>
</dbReference>
<dbReference type="Pfam" id="PF05183">
    <property type="entry name" value="RdRP"/>
    <property type="match status" value="1"/>
</dbReference>
<feature type="domain" description="RDRP core" evidence="3">
    <location>
        <begin position="19"/>
        <end position="133"/>
    </location>
</feature>
<dbReference type="PANTHER" id="PTHR23079">
    <property type="entry name" value="RNA-DEPENDENT RNA POLYMERASE"/>
    <property type="match status" value="1"/>
</dbReference>
<name>A0A7J7LJN1_9MAGN</name>
<keyword evidence="1" id="KW-0943">RNA-mediated gene silencing</keyword>
<evidence type="ECO:0000313" key="4">
    <source>
        <dbReference type="EMBL" id="KAF6142769.1"/>
    </source>
</evidence>
<dbReference type="InterPro" id="IPR007855">
    <property type="entry name" value="RDRP"/>
</dbReference>
<keyword evidence="2" id="KW-0472">Membrane</keyword>
<evidence type="ECO:0000256" key="1">
    <source>
        <dbReference type="RuleBase" id="RU363098"/>
    </source>
</evidence>
<dbReference type="InterPro" id="IPR057596">
    <property type="entry name" value="RDRP_core"/>
</dbReference>